<feature type="domain" description="DUF732" evidence="2">
    <location>
        <begin position="89"/>
        <end position="134"/>
    </location>
</feature>
<keyword evidence="1" id="KW-0472">Membrane</keyword>
<keyword evidence="1" id="KW-1133">Transmembrane helix</keyword>
<evidence type="ECO:0000313" key="5">
    <source>
        <dbReference type="Proteomes" id="UP000315234"/>
    </source>
</evidence>
<protein>
    <recommendedName>
        <fullName evidence="2">DUF732 domain-containing protein</fullName>
    </recommendedName>
</protein>
<feature type="transmembrane region" description="Helical" evidence="1">
    <location>
        <begin position="23"/>
        <end position="48"/>
    </location>
</feature>
<evidence type="ECO:0000313" key="3">
    <source>
        <dbReference type="EMBL" id="GEA42055.1"/>
    </source>
</evidence>
<dbReference type="Proteomes" id="UP000315234">
    <property type="component" value="Unassembled WGS sequence"/>
</dbReference>
<keyword evidence="1" id="KW-0812">Transmembrane</keyword>
<dbReference type="AlphaFoldDB" id="A0AAQ1Z8B1"/>
<dbReference type="RefSeq" id="WP_005529653.1">
    <property type="nucleotide sequence ID" value="NZ_BJLD01000001.1"/>
</dbReference>
<dbReference type="EMBL" id="BJLD01000001">
    <property type="protein sequence ID" value="GEA42055.1"/>
    <property type="molecule type" value="Genomic_DNA"/>
</dbReference>
<sequence length="141" mass="14949">MTYNNATQYQSPTPEKAGRQLRWWHIVLSMLAGAIIATVSIVAITFAIPEESVEEGSASEVGGGNTAASQYLSDKGINIEPELVGRISTIVCDGMDSGNTGSQLIDAVQQTMDGINYINASELVAASTVYTCPEHIGKLAR</sequence>
<name>A0AAQ1Z8B1_CORST</name>
<evidence type="ECO:0000259" key="2">
    <source>
        <dbReference type="Pfam" id="PF05305"/>
    </source>
</evidence>
<gene>
    <name evidence="3" type="ORF">Cst04h_02250</name>
    <name evidence="4" type="ORF">Cst04h_28760</name>
</gene>
<evidence type="ECO:0000313" key="4">
    <source>
        <dbReference type="EMBL" id="GEA44706.1"/>
    </source>
</evidence>
<dbReference type="EMBL" id="BJLD01000016">
    <property type="protein sequence ID" value="GEA44706.1"/>
    <property type="molecule type" value="Genomic_DNA"/>
</dbReference>
<comment type="caution">
    <text evidence="3">The sequence shown here is derived from an EMBL/GenBank/DDBJ whole genome shotgun (WGS) entry which is preliminary data.</text>
</comment>
<proteinExistence type="predicted"/>
<dbReference type="Pfam" id="PF05305">
    <property type="entry name" value="DUF732"/>
    <property type="match status" value="1"/>
</dbReference>
<organism evidence="3 5">
    <name type="scientific">Corynebacterium striatum</name>
    <dbReference type="NCBI Taxonomy" id="43770"/>
    <lineage>
        <taxon>Bacteria</taxon>
        <taxon>Bacillati</taxon>
        <taxon>Actinomycetota</taxon>
        <taxon>Actinomycetes</taxon>
        <taxon>Mycobacteriales</taxon>
        <taxon>Corynebacteriaceae</taxon>
        <taxon>Corynebacterium</taxon>
    </lineage>
</organism>
<accession>A0AAQ1Z8B1</accession>
<evidence type="ECO:0000256" key="1">
    <source>
        <dbReference type="SAM" id="Phobius"/>
    </source>
</evidence>
<dbReference type="InterPro" id="IPR007969">
    <property type="entry name" value="DUF732"/>
</dbReference>
<reference evidence="3 5" key="1">
    <citation type="submission" date="2019-06" db="EMBL/GenBank/DDBJ databases">
        <title>Draft genome sequence of Corynebacterium striatum NBRC 15291.</title>
        <authorList>
            <person name="Miura T."/>
            <person name="Furukawa M."/>
            <person name="Shimamura M."/>
            <person name="Ohyama Y."/>
            <person name="Yamazoe A."/>
            <person name="Kawasaki H."/>
        </authorList>
    </citation>
    <scope>NUCLEOTIDE SEQUENCE [LARGE SCALE GENOMIC DNA]</scope>
    <source>
        <strain evidence="3 5">NBRC 15291</strain>
    </source>
</reference>